<keyword evidence="2" id="KW-1185">Reference proteome</keyword>
<dbReference type="EMBL" id="JAUSUY010000002">
    <property type="protein sequence ID" value="MDT3425145.1"/>
    <property type="molecule type" value="Genomic_DNA"/>
</dbReference>
<proteinExistence type="predicted"/>
<gene>
    <name evidence="1" type="ORF">J2Z22_000658</name>
</gene>
<organism evidence="1 2">
    <name type="scientific">Paenibacillus forsythiae</name>
    <dbReference type="NCBI Taxonomy" id="365616"/>
    <lineage>
        <taxon>Bacteria</taxon>
        <taxon>Bacillati</taxon>
        <taxon>Bacillota</taxon>
        <taxon>Bacilli</taxon>
        <taxon>Bacillales</taxon>
        <taxon>Paenibacillaceae</taxon>
        <taxon>Paenibacillus</taxon>
    </lineage>
</organism>
<comment type="caution">
    <text evidence="1">The sequence shown here is derived from an EMBL/GenBank/DDBJ whole genome shotgun (WGS) entry which is preliminary data.</text>
</comment>
<protein>
    <recommendedName>
        <fullName evidence="3">Transposase</fullName>
    </recommendedName>
</protein>
<reference evidence="1 2" key="1">
    <citation type="submission" date="2023-07" db="EMBL/GenBank/DDBJ databases">
        <title>Genomic Encyclopedia of Type Strains, Phase IV (KMG-IV): sequencing the most valuable type-strain genomes for metagenomic binning, comparative biology and taxonomic classification.</title>
        <authorList>
            <person name="Goeker M."/>
        </authorList>
    </citation>
    <scope>NUCLEOTIDE SEQUENCE [LARGE SCALE GENOMIC DNA]</scope>
    <source>
        <strain evidence="1 2">T98</strain>
    </source>
</reference>
<name>A0ABU3H5Z5_9BACL</name>
<evidence type="ECO:0008006" key="3">
    <source>
        <dbReference type="Google" id="ProtNLM"/>
    </source>
</evidence>
<accession>A0ABU3H5Z5</accession>
<dbReference type="Proteomes" id="UP001248709">
    <property type="component" value="Unassembled WGS sequence"/>
</dbReference>
<evidence type="ECO:0000313" key="2">
    <source>
        <dbReference type="Proteomes" id="UP001248709"/>
    </source>
</evidence>
<sequence>MKPNRDLPKNRLTPEKRVYFRPELTHCPDCGTKLKRHHTASHKIVATLNGILEAWNRHTTVRMQLAGKRNDVSPR</sequence>
<evidence type="ECO:0000313" key="1">
    <source>
        <dbReference type="EMBL" id="MDT3425145.1"/>
    </source>
</evidence>